<name>A0ABS5STW7_9GAMM</name>
<dbReference type="SUPFAM" id="SSF140566">
    <property type="entry name" value="FlgN-like"/>
    <property type="match status" value="1"/>
</dbReference>
<dbReference type="EMBL" id="JABBFR010000002">
    <property type="protein sequence ID" value="MBT0723351.1"/>
    <property type="molecule type" value="Genomic_DNA"/>
</dbReference>
<dbReference type="Proteomes" id="UP000790096">
    <property type="component" value="Unassembled WGS sequence"/>
</dbReference>
<evidence type="ECO:0000256" key="1">
    <source>
        <dbReference type="ARBA" id="ARBA00002397"/>
    </source>
</evidence>
<dbReference type="RefSeq" id="WP_214235949.1">
    <property type="nucleotide sequence ID" value="NZ_JABBFR010000002.1"/>
</dbReference>
<dbReference type="Pfam" id="PF05130">
    <property type="entry name" value="FlgN"/>
    <property type="match status" value="1"/>
</dbReference>
<organism evidence="4 5">
    <name type="scientific">Rosenbergiella gaditana</name>
    <dbReference type="NCBI Taxonomy" id="2726987"/>
    <lineage>
        <taxon>Bacteria</taxon>
        <taxon>Pseudomonadati</taxon>
        <taxon>Pseudomonadota</taxon>
        <taxon>Gammaproteobacteria</taxon>
        <taxon>Enterobacterales</taxon>
        <taxon>Erwiniaceae</taxon>
        <taxon>Rosenbergiella</taxon>
    </lineage>
</organism>
<comment type="caution">
    <text evidence="4">The sequence shown here is derived from an EMBL/GenBank/DDBJ whole genome shotgun (WGS) entry which is preliminary data.</text>
</comment>
<accession>A0ABS5STW7</accession>
<comment type="function">
    <text evidence="1">Required for the efficient initiation of filament assembly.</text>
</comment>
<keyword evidence="4" id="KW-0969">Cilium</keyword>
<sequence length="141" mass="16193">MHDRYQSLNTVLNSLYQVLASLHHVMDEEQRQLMMATPDGRRLMSLSEDKQSLLVTLTFVEQRRAEAETQLALRPPYSENSALTALWQRIAPLAQQLAEQNQHTALMLNQQLTWTEQVLGILQPLQAQRFYGPDGHPVMGR</sequence>
<dbReference type="Gene3D" id="1.20.58.300">
    <property type="entry name" value="FlgN-like"/>
    <property type="match status" value="1"/>
</dbReference>
<dbReference type="InterPro" id="IPR036679">
    <property type="entry name" value="FlgN-like_sf"/>
</dbReference>
<keyword evidence="5" id="KW-1185">Reference proteome</keyword>
<evidence type="ECO:0000256" key="3">
    <source>
        <dbReference type="ARBA" id="ARBA00022795"/>
    </source>
</evidence>
<proteinExistence type="inferred from homology"/>
<keyword evidence="3" id="KW-1005">Bacterial flagellum biogenesis</keyword>
<keyword evidence="4" id="KW-0966">Cell projection</keyword>
<keyword evidence="4" id="KW-0282">Flagellum</keyword>
<evidence type="ECO:0000313" key="4">
    <source>
        <dbReference type="EMBL" id="MBT0723351.1"/>
    </source>
</evidence>
<comment type="similarity">
    <text evidence="2">Belongs to the FlgN family.</text>
</comment>
<dbReference type="InterPro" id="IPR007809">
    <property type="entry name" value="FlgN-like"/>
</dbReference>
<evidence type="ECO:0000256" key="2">
    <source>
        <dbReference type="ARBA" id="ARBA00007703"/>
    </source>
</evidence>
<gene>
    <name evidence="4" type="ORF">HH682_02595</name>
</gene>
<reference evidence="4 5" key="1">
    <citation type="submission" date="2020-04" db="EMBL/GenBank/DDBJ databases">
        <title>Genome sequencing of Rosenbergiella species.</title>
        <authorList>
            <person name="Alvarez-Perez S."/>
            <person name="Lievens B."/>
        </authorList>
    </citation>
    <scope>NUCLEOTIDE SEQUENCE [LARGE SCALE GENOMIC DNA]</scope>
    <source>
        <strain evidence="4 5">S61</strain>
    </source>
</reference>
<evidence type="ECO:0000313" key="5">
    <source>
        <dbReference type="Proteomes" id="UP000790096"/>
    </source>
</evidence>
<protein>
    <submittedName>
        <fullName evidence="4">Flagellar biosynthesis protein FlgN</fullName>
    </submittedName>
</protein>